<keyword evidence="1" id="KW-0732">Signal</keyword>
<dbReference type="GO" id="GO:0004866">
    <property type="term" value="F:endopeptidase inhibitor activity"/>
    <property type="evidence" value="ECO:0007669"/>
    <property type="project" value="InterPro"/>
</dbReference>
<gene>
    <name evidence="2" type="ORF">QN277_019499</name>
</gene>
<dbReference type="SUPFAM" id="SSF50386">
    <property type="entry name" value="STI-like"/>
    <property type="match status" value="1"/>
</dbReference>
<dbReference type="InterPro" id="IPR002160">
    <property type="entry name" value="Prot_inh_Kunz-lg"/>
</dbReference>
<dbReference type="Pfam" id="PF00197">
    <property type="entry name" value="Kunitz_legume"/>
    <property type="match status" value="1"/>
</dbReference>
<dbReference type="AlphaFoldDB" id="A0AAE1KDG9"/>
<accession>A0AAE1KDG9</accession>
<sequence length="113" mass="12133">MKSSFLLFALFIAVSTAQNLLAAAGPSPEQVVDTTGKKVRAGVDYYIRPVPETPCDGRGPCVNEEGLVLIARSLNVTCPLNVAVVVGFRGLPLQFTPVDLKKGDFYCFNNTNV</sequence>
<dbReference type="PANTHER" id="PTHR33107">
    <property type="entry name" value="KUNITZ TRYPSIN INHIBITOR 2"/>
    <property type="match status" value="1"/>
</dbReference>
<proteinExistence type="predicted"/>
<dbReference type="PANTHER" id="PTHR33107:SF36">
    <property type="entry name" value="LIPID TRANSFER PROTEIN"/>
    <property type="match status" value="1"/>
</dbReference>
<feature type="chain" id="PRO_5041940097" evidence="1">
    <location>
        <begin position="18"/>
        <end position="113"/>
    </location>
</feature>
<feature type="signal peptide" evidence="1">
    <location>
        <begin position="1"/>
        <end position="17"/>
    </location>
</feature>
<keyword evidence="3" id="KW-1185">Reference proteome</keyword>
<evidence type="ECO:0000256" key="1">
    <source>
        <dbReference type="SAM" id="SignalP"/>
    </source>
</evidence>
<dbReference type="PROSITE" id="PS00283">
    <property type="entry name" value="SOYBEAN_KUNITZ"/>
    <property type="match status" value="1"/>
</dbReference>
<evidence type="ECO:0000313" key="2">
    <source>
        <dbReference type="EMBL" id="KAK4270725.1"/>
    </source>
</evidence>
<dbReference type="Gene3D" id="2.80.10.50">
    <property type="match status" value="1"/>
</dbReference>
<protein>
    <submittedName>
        <fullName evidence="2">Uncharacterized protein</fullName>
    </submittedName>
</protein>
<name>A0AAE1KDG9_9FABA</name>
<dbReference type="EMBL" id="JAWXYG010000005">
    <property type="protein sequence ID" value="KAK4270725.1"/>
    <property type="molecule type" value="Genomic_DNA"/>
</dbReference>
<reference evidence="2" key="1">
    <citation type="submission" date="2023-10" db="EMBL/GenBank/DDBJ databases">
        <title>Chromosome-level genome of the transformable northern wattle, Acacia crassicarpa.</title>
        <authorList>
            <person name="Massaro I."/>
            <person name="Sinha N.R."/>
            <person name="Poethig S."/>
            <person name="Leichty A.R."/>
        </authorList>
    </citation>
    <scope>NUCLEOTIDE SEQUENCE</scope>
    <source>
        <strain evidence="2">Acra3RX</strain>
        <tissue evidence="2">Leaf</tissue>
    </source>
</reference>
<evidence type="ECO:0000313" key="3">
    <source>
        <dbReference type="Proteomes" id="UP001293593"/>
    </source>
</evidence>
<organism evidence="2 3">
    <name type="scientific">Acacia crassicarpa</name>
    <name type="common">northern wattle</name>
    <dbReference type="NCBI Taxonomy" id="499986"/>
    <lineage>
        <taxon>Eukaryota</taxon>
        <taxon>Viridiplantae</taxon>
        <taxon>Streptophyta</taxon>
        <taxon>Embryophyta</taxon>
        <taxon>Tracheophyta</taxon>
        <taxon>Spermatophyta</taxon>
        <taxon>Magnoliopsida</taxon>
        <taxon>eudicotyledons</taxon>
        <taxon>Gunneridae</taxon>
        <taxon>Pentapetalae</taxon>
        <taxon>rosids</taxon>
        <taxon>fabids</taxon>
        <taxon>Fabales</taxon>
        <taxon>Fabaceae</taxon>
        <taxon>Caesalpinioideae</taxon>
        <taxon>mimosoid clade</taxon>
        <taxon>Acacieae</taxon>
        <taxon>Acacia</taxon>
    </lineage>
</organism>
<dbReference type="InterPro" id="IPR011065">
    <property type="entry name" value="Kunitz_inhibitor_STI-like_sf"/>
</dbReference>
<dbReference type="Proteomes" id="UP001293593">
    <property type="component" value="Unassembled WGS sequence"/>
</dbReference>
<comment type="caution">
    <text evidence="2">The sequence shown here is derived from an EMBL/GenBank/DDBJ whole genome shotgun (WGS) entry which is preliminary data.</text>
</comment>